<dbReference type="InterPro" id="IPR055148">
    <property type="entry name" value="ZW10_C_2"/>
</dbReference>
<dbReference type="GO" id="GO:1990423">
    <property type="term" value="C:RZZ complex"/>
    <property type="evidence" value="ECO:0007669"/>
    <property type="project" value="TreeGrafter"/>
</dbReference>
<dbReference type="InterPro" id="IPR046362">
    <property type="entry name" value="Zw10/DSL1_C_sf"/>
</dbReference>
<organism evidence="5 6">
    <name type="scientific">Acanthoscelides obtectus</name>
    <name type="common">Bean weevil</name>
    <name type="synonym">Bruchus obtectus</name>
    <dbReference type="NCBI Taxonomy" id="200917"/>
    <lineage>
        <taxon>Eukaryota</taxon>
        <taxon>Metazoa</taxon>
        <taxon>Ecdysozoa</taxon>
        <taxon>Arthropoda</taxon>
        <taxon>Hexapoda</taxon>
        <taxon>Insecta</taxon>
        <taxon>Pterygota</taxon>
        <taxon>Neoptera</taxon>
        <taxon>Endopterygota</taxon>
        <taxon>Coleoptera</taxon>
        <taxon>Polyphaga</taxon>
        <taxon>Cucujiformia</taxon>
        <taxon>Chrysomeloidea</taxon>
        <taxon>Chrysomelidae</taxon>
        <taxon>Bruchinae</taxon>
        <taxon>Bruchini</taxon>
        <taxon>Acanthoscelides</taxon>
    </lineage>
</organism>
<feature type="domain" description="Centromere/kinetochore protein zw10 middle" evidence="2">
    <location>
        <begin position="192"/>
        <end position="378"/>
    </location>
</feature>
<feature type="domain" description="ZW10 C-terminal helical" evidence="4">
    <location>
        <begin position="553"/>
        <end position="697"/>
    </location>
</feature>
<keyword evidence="1" id="KW-0175">Coiled coil</keyword>
<dbReference type="Pfam" id="PF20665">
    <property type="entry name" value="Zw10_middle"/>
    <property type="match status" value="1"/>
</dbReference>
<reference evidence="5" key="1">
    <citation type="submission" date="2022-03" db="EMBL/GenBank/DDBJ databases">
        <authorList>
            <person name="Sayadi A."/>
        </authorList>
    </citation>
    <scope>NUCLEOTIDE SEQUENCE</scope>
</reference>
<sequence length="700" mass="79628">MSFVAAILSTAGEIGIEEVNKAVPYLKSSIENLKHDAVEYTKEVYVKYKERPNNYKMLLNRAQTLQEKMVDLKKKAELATKTELVQANEKLEHNIESLHAVNITLSFVSDILRVIKKLEQFADLLNDKDYMGAMKLICELDNILLELTSSEQSYPEVLSKLKDVVNSKKTDLQEELTEIFCKAIHIENVGDKTTFSISSDLVHIQNVLQALFYADSAAYVLHNISKLLWDLFLVPIVDNKVQLETEENALSNTIIIKVTDEAKSPEYTEVFSNLEYLVKFLKANFTLLLNDQLSAIEYIGVDIRDNLSELLIKHCLDNTIPTTTADLQNFNTVIDATRNLEDLLEETKIFADDTNSIVEYVRQVDKLFIDKKCEKYDASACQIIKKDLYEMTEVDMIFNPDGFLSTDKNSSTCFVSKSTLDLLELLEKIMQQAVGASEVCASKLVLTAQNIIRLYIARVPEYHQKLLQTIPQQVALFHNNCYYLSYKLSDWTTEYQDLPKAGGFVNQAQVLKVVASKIFADYVKTQIEQIEEIMKESKLTGPTLDSLQPATEKCVRQCLRQHELLKTVWIKVLPYSIYNQTIGKILDTLCCNIINSIVQLEDISSDAANQMVDLMNVIIGRGSNLFTDPKEVNLYVKSWYKLNELNFVLGASLLDINDHWSDGKGPLALHFECAELKSLIRALFQNTDRRAALLSKIQEF</sequence>
<gene>
    <name evidence="5" type="ORF">ACAOBT_LOCUS22845</name>
</gene>
<evidence type="ECO:0000259" key="4">
    <source>
        <dbReference type="Pfam" id="PF22766"/>
    </source>
</evidence>
<proteinExistence type="predicted"/>
<evidence type="ECO:0000259" key="3">
    <source>
        <dbReference type="Pfam" id="PF20666"/>
    </source>
</evidence>
<dbReference type="EMBL" id="CAKOFQ010007240">
    <property type="protein sequence ID" value="CAH1995786.1"/>
    <property type="molecule type" value="Genomic_DNA"/>
</dbReference>
<evidence type="ECO:0000313" key="6">
    <source>
        <dbReference type="Proteomes" id="UP001152888"/>
    </source>
</evidence>
<feature type="domain" description="Centromere/kinetochore protein zw10 C-terminal" evidence="3">
    <location>
        <begin position="410"/>
        <end position="531"/>
    </location>
</feature>
<comment type="caution">
    <text evidence="5">The sequence shown here is derived from an EMBL/GenBank/DDBJ whole genome shotgun (WGS) entry which is preliminary data.</text>
</comment>
<name>A0A9P0LMA9_ACAOB</name>
<evidence type="ECO:0008006" key="7">
    <source>
        <dbReference type="Google" id="ProtNLM"/>
    </source>
</evidence>
<evidence type="ECO:0000313" key="5">
    <source>
        <dbReference type="EMBL" id="CAH1995786.1"/>
    </source>
</evidence>
<keyword evidence="6" id="KW-1185">Reference proteome</keyword>
<dbReference type="InterPro" id="IPR048343">
    <property type="entry name" value="ZW10_C"/>
</dbReference>
<evidence type="ECO:0000259" key="2">
    <source>
        <dbReference type="Pfam" id="PF20665"/>
    </source>
</evidence>
<protein>
    <recommendedName>
        <fullName evidence="7">Centromere/kinetochore protein zw10</fullName>
    </recommendedName>
</protein>
<dbReference type="Pfam" id="PF22766">
    <property type="entry name" value="ZW10_C2"/>
    <property type="match status" value="1"/>
</dbReference>
<dbReference type="AlphaFoldDB" id="A0A9P0LMA9"/>
<dbReference type="PANTHER" id="PTHR12205:SF0">
    <property type="entry name" value="CENTROMERE_KINETOCHORE PROTEIN ZW10 HOMOLOG"/>
    <property type="match status" value="1"/>
</dbReference>
<evidence type="ECO:0000256" key="1">
    <source>
        <dbReference type="SAM" id="Coils"/>
    </source>
</evidence>
<dbReference type="OrthoDB" id="534815at2759"/>
<dbReference type="Proteomes" id="UP001152888">
    <property type="component" value="Unassembled WGS sequence"/>
</dbReference>
<dbReference type="Pfam" id="PF20666">
    <property type="entry name" value="ZW10_C"/>
    <property type="match status" value="1"/>
</dbReference>
<dbReference type="GO" id="GO:0007094">
    <property type="term" value="P:mitotic spindle assembly checkpoint signaling"/>
    <property type="evidence" value="ECO:0007669"/>
    <property type="project" value="TreeGrafter"/>
</dbReference>
<dbReference type="InterPro" id="IPR048344">
    <property type="entry name" value="Zw10_middle"/>
</dbReference>
<dbReference type="GO" id="GO:0006888">
    <property type="term" value="P:endoplasmic reticulum to Golgi vesicle-mediated transport"/>
    <property type="evidence" value="ECO:0007669"/>
    <property type="project" value="TreeGrafter"/>
</dbReference>
<accession>A0A9P0LMA9</accession>
<dbReference type="Gene3D" id="1.10.357.150">
    <property type="match status" value="1"/>
</dbReference>
<feature type="coiled-coil region" evidence="1">
    <location>
        <begin position="55"/>
        <end position="101"/>
    </location>
</feature>
<dbReference type="GO" id="GO:0005737">
    <property type="term" value="C:cytoplasm"/>
    <property type="evidence" value="ECO:0007669"/>
    <property type="project" value="GOC"/>
</dbReference>
<dbReference type="PANTHER" id="PTHR12205">
    <property type="entry name" value="CENTROMERE/KINETOCHORE PROTEIN ZW10"/>
    <property type="match status" value="1"/>
</dbReference>